<dbReference type="AlphaFoldDB" id="A0A1F4W1L7"/>
<protein>
    <submittedName>
        <fullName evidence="1">Uncharacterized protein</fullName>
    </submittedName>
</protein>
<dbReference type="Proteomes" id="UP000176614">
    <property type="component" value="Unassembled WGS sequence"/>
</dbReference>
<dbReference type="EMBL" id="MEVT01000007">
    <property type="protein sequence ID" value="OGC63291.1"/>
    <property type="molecule type" value="Genomic_DNA"/>
</dbReference>
<organism evidence="1 2">
    <name type="scientific">candidate division WWE3 bacterium RIFOXYA2_FULL_46_9</name>
    <dbReference type="NCBI Taxonomy" id="1802636"/>
    <lineage>
        <taxon>Bacteria</taxon>
        <taxon>Katanobacteria</taxon>
    </lineage>
</organism>
<evidence type="ECO:0000313" key="1">
    <source>
        <dbReference type="EMBL" id="OGC63291.1"/>
    </source>
</evidence>
<sequence>MTTKAAEILRQNKGSMRLRELQVLSEMSKEESSMVIIYPYGDRVGQNLAAGAVSRGVAKLDVEDQEASES</sequence>
<accession>A0A1F4W1L7</accession>
<proteinExistence type="predicted"/>
<name>A0A1F4W1L7_UNCKA</name>
<comment type="caution">
    <text evidence="1">The sequence shown here is derived from an EMBL/GenBank/DDBJ whole genome shotgun (WGS) entry which is preliminary data.</text>
</comment>
<evidence type="ECO:0000313" key="2">
    <source>
        <dbReference type="Proteomes" id="UP000176614"/>
    </source>
</evidence>
<gene>
    <name evidence="1" type="ORF">A2264_02820</name>
</gene>
<reference evidence="1 2" key="1">
    <citation type="journal article" date="2016" name="Nat. Commun.">
        <title>Thousands of microbial genomes shed light on interconnected biogeochemical processes in an aquifer system.</title>
        <authorList>
            <person name="Anantharaman K."/>
            <person name="Brown C.T."/>
            <person name="Hug L.A."/>
            <person name="Sharon I."/>
            <person name="Castelle C.J."/>
            <person name="Probst A.J."/>
            <person name="Thomas B.C."/>
            <person name="Singh A."/>
            <person name="Wilkins M.J."/>
            <person name="Karaoz U."/>
            <person name="Brodie E.L."/>
            <person name="Williams K.H."/>
            <person name="Hubbard S.S."/>
            <person name="Banfield J.F."/>
        </authorList>
    </citation>
    <scope>NUCLEOTIDE SEQUENCE [LARGE SCALE GENOMIC DNA]</scope>
</reference>